<feature type="signal peptide" evidence="1">
    <location>
        <begin position="1"/>
        <end position="27"/>
    </location>
</feature>
<sequence>MFIRISKYFLFICLACFFCSCSYNEKAACNLVTDLLKENFGEFFKAMDMETAECKAVELGKPVRSGFYPNAKAYLDNGKVLKITVETKWDSVYVHISNESLFDDD</sequence>
<evidence type="ECO:0000256" key="1">
    <source>
        <dbReference type="SAM" id="SignalP"/>
    </source>
</evidence>
<evidence type="ECO:0000313" key="2">
    <source>
        <dbReference type="EMBL" id="SJZ89116.1"/>
    </source>
</evidence>
<name>A0A1T4PD42_9BACT</name>
<dbReference type="Proteomes" id="UP000190449">
    <property type="component" value="Unassembled WGS sequence"/>
</dbReference>
<keyword evidence="1" id="KW-0732">Signal</keyword>
<dbReference type="PROSITE" id="PS51257">
    <property type="entry name" value="PROKAR_LIPOPROTEIN"/>
    <property type="match status" value="1"/>
</dbReference>
<evidence type="ECO:0000313" key="3">
    <source>
        <dbReference type="Proteomes" id="UP000190449"/>
    </source>
</evidence>
<dbReference type="EMBL" id="FUWU01000033">
    <property type="protein sequence ID" value="SJZ89116.1"/>
    <property type="molecule type" value="Genomic_DNA"/>
</dbReference>
<protein>
    <recommendedName>
        <fullName evidence="4">Lipoprotein</fullName>
    </recommendedName>
</protein>
<organism evidence="2 3">
    <name type="scientific">Fibrobacter intestinalis</name>
    <dbReference type="NCBI Taxonomy" id="28122"/>
    <lineage>
        <taxon>Bacteria</taxon>
        <taxon>Pseudomonadati</taxon>
        <taxon>Fibrobacterota</taxon>
        <taxon>Fibrobacteria</taxon>
        <taxon>Fibrobacterales</taxon>
        <taxon>Fibrobacteraceae</taxon>
        <taxon>Fibrobacter</taxon>
    </lineage>
</organism>
<gene>
    <name evidence="2" type="ORF">SAMN02745108_01874</name>
</gene>
<feature type="chain" id="PRO_5012233600" description="Lipoprotein" evidence="1">
    <location>
        <begin position="28"/>
        <end position="105"/>
    </location>
</feature>
<dbReference type="STRING" id="28122.SAMN02745108_01874"/>
<evidence type="ECO:0008006" key="4">
    <source>
        <dbReference type="Google" id="ProtNLM"/>
    </source>
</evidence>
<proteinExistence type="predicted"/>
<reference evidence="2 3" key="1">
    <citation type="submission" date="2017-02" db="EMBL/GenBank/DDBJ databases">
        <authorList>
            <person name="Peterson S.W."/>
        </authorList>
    </citation>
    <scope>NUCLEOTIDE SEQUENCE [LARGE SCALE GENOMIC DNA]</scope>
    <source>
        <strain evidence="2 3">ATCC 43854</strain>
    </source>
</reference>
<accession>A0A1T4PD42</accession>
<dbReference type="RefSeq" id="WP_078776733.1">
    <property type="nucleotide sequence ID" value="NZ_FUWU01000033.1"/>
</dbReference>
<dbReference type="AlphaFoldDB" id="A0A1T4PD42"/>